<keyword evidence="1" id="KW-0472">Membrane</keyword>
<sequence>MLYICYSHYGSAPCQWRSPGKVVSGRSPWLLLNFDEHWLSKSKLPRLYLLKCLFGCFGSNMLTSAYVAYTPSQPNPSKGLENMAWI</sequence>
<dbReference type="Proteomes" id="UP001195483">
    <property type="component" value="Unassembled WGS sequence"/>
</dbReference>
<keyword evidence="3" id="KW-1185">Reference proteome</keyword>
<keyword evidence="1" id="KW-1133">Transmembrane helix</keyword>
<name>A0AAE0SDZ8_9BIVA</name>
<evidence type="ECO:0000313" key="2">
    <source>
        <dbReference type="EMBL" id="KAK3589733.1"/>
    </source>
</evidence>
<feature type="transmembrane region" description="Helical" evidence="1">
    <location>
        <begin position="48"/>
        <end position="69"/>
    </location>
</feature>
<reference evidence="2" key="2">
    <citation type="journal article" date="2021" name="Genome Biol. Evol.">
        <title>Developing a high-quality reference genome for a parasitic bivalve with doubly uniparental inheritance (Bivalvia: Unionida).</title>
        <authorList>
            <person name="Smith C.H."/>
        </authorList>
    </citation>
    <scope>NUCLEOTIDE SEQUENCE</scope>
    <source>
        <strain evidence="2">CHS0354</strain>
        <tissue evidence="2">Mantle</tissue>
    </source>
</reference>
<reference evidence="2" key="3">
    <citation type="submission" date="2023-05" db="EMBL/GenBank/DDBJ databases">
        <authorList>
            <person name="Smith C.H."/>
        </authorList>
    </citation>
    <scope>NUCLEOTIDE SEQUENCE</scope>
    <source>
        <strain evidence="2">CHS0354</strain>
        <tissue evidence="2">Mantle</tissue>
    </source>
</reference>
<dbReference type="AlphaFoldDB" id="A0AAE0SDZ8"/>
<reference evidence="2" key="1">
    <citation type="journal article" date="2021" name="Genome Biol. Evol.">
        <title>A High-Quality Reference Genome for a Parasitic Bivalve with Doubly Uniparental Inheritance (Bivalvia: Unionida).</title>
        <authorList>
            <person name="Smith C.H."/>
        </authorList>
    </citation>
    <scope>NUCLEOTIDE SEQUENCE</scope>
    <source>
        <strain evidence="2">CHS0354</strain>
    </source>
</reference>
<proteinExistence type="predicted"/>
<gene>
    <name evidence="2" type="ORF">CHS0354_021054</name>
</gene>
<organism evidence="2 3">
    <name type="scientific">Potamilus streckersoni</name>
    <dbReference type="NCBI Taxonomy" id="2493646"/>
    <lineage>
        <taxon>Eukaryota</taxon>
        <taxon>Metazoa</taxon>
        <taxon>Spiralia</taxon>
        <taxon>Lophotrochozoa</taxon>
        <taxon>Mollusca</taxon>
        <taxon>Bivalvia</taxon>
        <taxon>Autobranchia</taxon>
        <taxon>Heteroconchia</taxon>
        <taxon>Palaeoheterodonta</taxon>
        <taxon>Unionida</taxon>
        <taxon>Unionoidea</taxon>
        <taxon>Unionidae</taxon>
        <taxon>Ambleminae</taxon>
        <taxon>Lampsilini</taxon>
        <taxon>Potamilus</taxon>
    </lineage>
</organism>
<evidence type="ECO:0000256" key="1">
    <source>
        <dbReference type="SAM" id="Phobius"/>
    </source>
</evidence>
<accession>A0AAE0SDZ8</accession>
<evidence type="ECO:0000313" key="3">
    <source>
        <dbReference type="Proteomes" id="UP001195483"/>
    </source>
</evidence>
<keyword evidence="1" id="KW-0812">Transmembrane</keyword>
<comment type="caution">
    <text evidence="2">The sequence shown here is derived from an EMBL/GenBank/DDBJ whole genome shotgun (WGS) entry which is preliminary data.</text>
</comment>
<protein>
    <submittedName>
        <fullName evidence="2">Uncharacterized protein</fullName>
    </submittedName>
</protein>
<dbReference type="EMBL" id="JAEAOA010001293">
    <property type="protein sequence ID" value="KAK3589733.1"/>
    <property type="molecule type" value="Genomic_DNA"/>
</dbReference>